<dbReference type="Proteomes" id="UP000324575">
    <property type="component" value="Unassembled WGS sequence"/>
</dbReference>
<evidence type="ECO:0008006" key="3">
    <source>
        <dbReference type="Google" id="ProtNLM"/>
    </source>
</evidence>
<reference evidence="1 2" key="1">
    <citation type="submission" date="2019-03" db="EMBL/GenBank/DDBJ databases">
        <title>Single cell metagenomics reveals metabolic interactions within the superorganism composed of flagellate Streblomastix strix and complex community of Bacteroidetes bacteria on its surface.</title>
        <authorList>
            <person name="Treitli S.C."/>
            <person name="Kolisko M."/>
            <person name="Husnik F."/>
            <person name="Keeling P."/>
            <person name="Hampl V."/>
        </authorList>
    </citation>
    <scope>NUCLEOTIDE SEQUENCE [LARGE SCALE GENOMIC DNA]</scope>
    <source>
        <strain evidence="1">St1</strain>
    </source>
</reference>
<evidence type="ECO:0000313" key="2">
    <source>
        <dbReference type="Proteomes" id="UP000324575"/>
    </source>
</evidence>
<evidence type="ECO:0000313" key="1">
    <source>
        <dbReference type="EMBL" id="KAA6301267.1"/>
    </source>
</evidence>
<dbReference type="InterPro" id="IPR009241">
    <property type="entry name" value="HigB-like"/>
</dbReference>
<protein>
    <recommendedName>
        <fullName evidence="3">Type II toxin-antitoxin system RelE/ParE family toxin</fullName>
    </recommendedName>
</protein>
<comment type="caution">
    <text evidence="1">The sequence shown here is derived from an EMBL/GenBank/DDBJ whole genome shotgun (WGS) entry which is preliminary data.</text>
</comment>
<gene>
    <name evidence="1" type="ORF">EZS26_002576</name>
</gene>
<sequence>MESLSADVKKKIHYALDLLSSQERVSKKFVKHIRDGIYELRAEYESNIYRIFFIFDDGRIVVLFNGFVKKTQETPESEIQKSIKIKTEYYEYKQQQNKKYQQ</sequence>
<dbReference type="AlphaFoldDB" id="A0A5M8NXF4"/>
<proteinExistence type="predicted"/>
<name>A0A5M8NXF4_9BACT</name>
<dbReference type="EMBL" id="SNRX01000022">
    <property type="protein sequence ID" value="KAA6301267.1"/>
    <property type="molecule type" value="Genomic_DNA"/>
</dbReference>
<accession>A0A5M8NXF4</accession>
<dbReference type="Pfam" id="PF05973">
    <property type="entry name" value="Gp49"/>
    <property type="match status" value="1"/>
</dbReference>
<organism evidence="1 2">
    <name type="scientific">Candidatus Ordinivivax streblomastigis</name>
    <dbReference type="NCBI Taxonomy" id="2540710"/>
    <lineage>
        <taxon>Bacteria</taxon>
        <taxon>Pseudomonadati</taxon>
        <taxon>Bacteroidota</taxon>
        <taxon>Bacteroidia</taxon>
        <taxon>Bacteroidales</taxon>
        <taxon>Candidatus Ordinivivax</taxon>
    </lineage>
</organism>